<comment type="function">
    <text evidence="4">Involved in the assembly of lipopolysaccharide (LPS). Required for the translocation of LPS from the inner membrane to the outer membrane. May form a bridge between the inner membrane and the outer membrane, via interactions with LptC and LptD, thereby facilitating LPS transfer across the periplasm.</text>
</comment>
<dbReference type="HAMAP" id="MF_01914">
    <property type="entry name" value="LPS_assembly_LptA"/>
    <property type="match status" value="1"/>
</dbReference>
<keyword evidence="2 4" id="KW-0732">Signal</keyword>
<dbReference type="PANTHER" id="PTHR36504:SF1">
    <property type="entry name" value="LIPOPOLYSACCHARIDE EXPORT SYSTEM PROTEIN LPTA"/>
    <property type="match status" value="1"/>
</dbReference>
<keyword evidence="8" id="KW-1185">Reference proteome</keyword>
<dbReference type="PANTHER" id="PTHR36504">
    <property type="entry name" value="LIPOPOLYSACCHARIDE EXPORT SYSTEM PROTEIN LPTA"/>
    <property type="match status" value="1"/>
</dbReference>
<evidence type="ECO:0000313" key="8">
    <source>
        <dbReference type="Proteomes" id="UP001481413"/>
    </source>
</evidence>
<sequence length="184" mass="20131" precursor="true">MNLLNKLATALLVVASASVHALPDDWQQEMTILSDSAEIDRRAGTVVYLGNVVLTQGTLKIEAERLMILRNGDTLEKAVAEGDRARYQQQIEVGKPLTTALGNRIDYYTSDRRIVITGDAELEQEGNLFSGERITYDMDSETVRADGSTETQAKPGDASTEDSESGRIKVIIQPPKTDTDTATE</sequence>
<gene>
    <name evidence="4 7" type="primary">lptA</name>
    <name evidence="7" type="ORF">NBRC116585_06950</name>
</gene>
<dbReference type="EMBL" id="BAABWH010000001">
    <property type="protein sequence ID" value="GAA6144578.1"/>
    <property type="molecule type" value="Genomic_DNA"/>
</dbReference>
<feature type="domain" description="Organic solvent tolerance-like N-terminal" evidence="6">
    <location>
        <begin position="32"/>
        <end position="141"/>
    </location>
</feature>
<dbReference type="InterPro" id="IPR005653">
    <property type="entry name" value="OstA-like_N"/>
</dbReference>
<dbReference type="InterPro" id="IPR014340">
    <property type="entry name" value="LptA"/>
</dbReference>
<dbReference type="InterPro" id="IPR052037">
    <property type="entry name" value="LPS_export_LptA"/>
</dbReference>
<feature type="chain" id="PRO_5044944799" description="Lipopolysaccharide export system protein LptA" evidence="4">
    <location>
        <begin position="22"/>
        <end position="184"/>
    </location>
</feature>
<evidence type="ECO:0000256" key="4">
    <source>
        <dbReference type="HAMAP-Rule" id="MF_01914"/>
    </source>
</evidence>
<keyword evidence="3 4" id="KW-0574">Periplasm</keyword>
<evidence type="ECO:0000256" key="5">
    <source>
        <dbReference type="SAM" id="MobiDB-lite"/>
    </source>
</evidence>
<comment type="subcellular location">
    <subcellularLocation>
        <location evidence="4">Periplasm</location>
    </subcellularLocation>
</comment>
<comment type="caution">
    <text evidence="7">The sequence shown here is derived from an EMBL/GenBank/DDBJ whole genome shotgun (WGS) entry which is preliminary data.</text>
</comment>
<feature type="signal peptide" evidence="4">
    <location>
        <begin position="1"/>
        <end position="21"/>
    </location>
</feature>
<comment type="similarity">
    <text evidence="4">Belongs to the LptA family.</text>
</comment>
<dbReference type="RefSeq" id="WP_353293503.1">
    <property type="nucleotide sequence ID" value="NZ_BAABWH010000001.1"/>
</dbReference>
<keyword evidence="1 4" id="KW-0813">Transport</keyword>
<comment type="subunit">
    <text evidence="4">Component of the lipopolysaccharide transport and assembly complex.</text>
</comment>
<protein>
    <recommendedName>
        <fullName evidence="4">Lipopolysaccharide export system protein LptA</fullName>
    </recommendedName>
</protein>
<accession>A0ABP9ZWR0</accession>
<proteinExistence type="inferred from homology"/>
<dbReference type="Proteomes" id="UP001481413">
    <property type="component" value="Unassembled WGS sequence"/>
</dbReference>
<evidence type="ECO:0000256" key="2">
    <source>
        <dbReference type="ARBA" id="ARBA00022729"/>
    </source>
</evidence>
<feature type="region of interest" description="Disordered" evidence="5">
    <location>
        <begin position="141"/>
        <end position="184"/>
    </location>
</feature>
<dbReference type="NCBIfam" id="TIGR03002">
    <property type="entry name" value="outer_YhbN_LptA"/>
    <property type="match status" value="1"/>
</dbReference>
<evidence type="ECO:0000313" key="7">
    <source>
        <dbReference type="EMBL" id="GAA6144578.1"/>
    </source>
</evidence>
<reference evidence="7 8" key="1">
    <citation type="submission" date="2024-04" db="EMBL/GenBank/DDBJ databases">
        <title>Draft genome sequence of Thalassolituus maritimus NBRC 116585.</title>
        <authorList>
            <person name="Miyakawa T."/>
            <person name="Kusuya Y."/>
            <person name="Miura T."/>
        </authorList>
    </citation>
    <scope>NUCLEOTIDE SEQUENCE [LARGE SCALE GENOMIC DNA]</scope>
    <source>
        <strain evidence="7 8">5NW40-0001</strain>
    </source>
</reference>
<dbReference type="Pfam" id="PF03968">
    <property type="entry name" value="LptD_N"/>
    <property type="match status" value="1"/>
</dbReference>
<dbReference type="Gene3D" id="2.60.450.10">
    <property type="entry name" value="Lipopolysaccharide (LPS) transport protein A like domain"/>
    <property type="match status" value="1"/>
</dbReference>
<organism evidence="7 8">
    <name type="scientific">Thalassolituus maritimus</name>
    <dbReference type="NCBI Taxonomy" id="484498"/>
    <lineage>
        <taxon>Bacteria</taxon>
        <taxon>Pseudomonadati</taxon>
        <taxon>Pseudomonadota</taxon>
        <taxon>Gammaproteobacteria</taxon>
        <taxon>Oceanospirillales</taxon>
        <taxon>Oceanospirillaceae</taxon>
        <taxon>Thalassolituus</taxon>
    </lineage>
</organism>
<evidence type="ECO:0000256" key="1">
    <source>
        <dbReference type="ARBA" id="ARBA00022448"/>
    </source>
</evidence>
<evidence type="ECO:0000259" key="6">
    <source>
        <dbReference type="Pfam" id="PF03968"/>
    </source>
</evidence>
<evidence type="ECO:0000256" key="3">
    <source>
        <dbReference type="ARBA" id="ARBA00022764"/>
    </source>
</evidence>
<name>A0ABP9ZWR0_9GAMM</name>